<dbReference type="Proteomes" id="UP000305751">
    <property type="component" value="Unassembled WGS sequence"/>
</dbReference>
<dbReference type="EMBL" id="SRZA01000013">
    <property type="protein sequence ID" value="TGY06465.1"/>
    <property type="molecule type" value="Genomic_DNA"/>
</dbReference>
<evidence type="ECO:0000259" key="5">
    <source>
        <dbReference type="Pfam" id="PF04357"/>
    </source>
</evidence>
<comment type="subcellular location">
    <subcellularLocation>
        <location evidence="1">Membrane</location>
        <topology evidence="1">Single-pass membrane protein</topology>
    </subcellularLocation>
</comment>
<evidence type="ECO:0000256" key="3">
    <source>
        <dbReference type="ARBA" id="ARBA00022989"/>
    </source>
</evidence>
<sequence length="1480" mass="163321">MVLLYVPPVQNLIRREVTAYASKATGMQIQVERIDLRFPLNLLVRGVEVIQQPDTLLSLESLNVRVQTWPLLKGKVEVDEVTLSRVAFNSANLIDGMEIKGVLGRFFLQSHGVDLSNETAVINATELSDTHVQMLMNDTTTTPKDTTASAPVNWKVDLHQLKLKNVSFSMQLPADSMRMAAHIGEATIDDAQADLKNQFYGLKQFLLSGTSASYDTGAAKPVEGFDASHIAVRDVSIGLDSLLYKGRDMKAVIREFTMNERSGLSVTSLTGRAFSNDSIISVPGLKLQTPHSEIDLSAHTYWELVNIPTTGRLSANLNAYIGKEDVMLFTGGLPDSFKEAYPFRPLVIRAGTDGNLKEMQISRFTVDLPGAFSLEGGGILENLADSITRSGTIGLKMKTQNLNFLTGLSGEVPNGTLVIPDSMNLVAQVDIKGPEYKANLHLKEGQGAMNVNAALNTATEVYKADLKIDNLQLHHFLPKDSIYELSLSAAADGRGLDVMSYRSYAKLDLALDRLHYAQYHLSNVHLTGALKGALVTANLTSDNELLKMTTDAEYNLAHSYPDGKVTVDVIRLDLHELGLMPEPMKRPLAFNLSAEARQNRVFTHFISGDMKLNLSARSGVNPLISQSIRFVDVLMKQIDEKELNHAELRKALPTAVLSFSAGKENPLAYFLATKNMSYHDASMKFGMAPDWGINGKAAVHALKVDTLQLDTVFFTVKQDTTLMKLRAGVINGPKNPQFSFSTTLTGEIRDRDAELLVDYKNGKGETGVLLGVNARPLFEGQGKGNGIAFTLIPEKPIVAFQQFHFNENHNWIYLHKNMRVYANVDMWDEEGMGFRVHSMQGDTVSLQNIDVEIRRIRLQEITSVLPYFPEVTGLFSLEAHYIQTEKDLQLSAEASIDELTYERQRIGDIALGATWLPGEQGKQYLNAYLNHDQVEVLVADGKLLPTRTGKDSLEVNTTLEHFPLRVANAFIPDQMVTLSGDMDGNLNITGSTEQPLINGELVLDSVAVFSSQYGARFVFDNRPVQIKNNRLLFDKFAIYTTSKNPFTIDGYVDFRDMSRPMANLNMLAQNYTLLDAKRTRESLVYGKVFADFRATVKGPLDGLNMRGNVSLLGNTDVSYVLTDSPLTVQDRLGSLVTFTSFSDTTTVVRQEVPTVSLGGLDMVMMVHIDPSVRVKVDLDASNDNRIELEGGGDLSMKYTPQGDLTLTGRYTLSGGLMKYSLPVIAAKEFAIDDGSYVEWTGNPMDPMLNFKATDRIRASVSEGENGGSRMVNFDVSVVVKNRLDNLSFAFDVSAPEDATVQNELTAMGAEERGKQALYIMVMKTYLGTGPIGGGGGGLGKLNMGSALTSVLSSQINSLMGNLKNASLSVGVEDHDDSETGSKRTDYSFRYSQRLFNNRFQIVIGGKVSQGENATNDAESFIDNISLEYRLDRTGTRYIRLFYDKNYESVLEGEITETGVGIVLRKKLDKLSELFIFKKKK</sequence>
<accession>A0A4S2AYH3</accession>
<organism evidence="6 7">
    <name type="scientific">Bacteroides acidifaciens</name>
    <dbReference type="NCBI Taxonomy" id="85831"/>
    <lineage>
        <taxon>Bacteria</taxon>
        <taxon>Pseudomonadati</taxon>
        <taxon>Bacteroidota</taxon>
        <taxon>Bacteroidia</taxon>
        <taxon>Bacteroidales</taxon>
        <taxon>Bacteroidaceae</taxon>
        <taxon>Bacteroides</taxon>
    </lineage>
</organism>
<dbReference type="Pfam" id="PF04357">
    <property type="entry name" value="TamB"/>
    <property type="match status" value="1"/>
</dbReference>
<dbReference type="InterPro" id="IPR007452">
    <property type="entry name" value="TamB_C"/>
</dbReference>
<evidence type="ECO:0000256" key="1">
    <source>
        <dbReference type="ARBA" id="ARBA00004167"/>
    </source>
</evidence>
<keyword evidence="4" id="KW-0472">Membrane</keyword>
<reference evidence="6 7" key="1">
    <citation type="submission" date="2019-04" db="EMBL/GenBank/DDBJ databases">
        <title>Microbes associate with the intestines of laboratory mice.</title>
        <authorList>
            <person name="Navarre W."/>
            <person name="Wong E."/>
            <person name="Huang K."/>
            <person name="Tropini C."/>
            <person name="Ng K."/>
            <person name="Yu B."/>
        </authorList>
    </citation>
    <scope>NUCLEOTIDE SEQUENCE [LARGE SCALE GENOMIC DNA]</scope>
    <source>
        <strain evidence="6 7">NM70_E10</strain>
    </source>
</reference>
<evidence type="ECO:0000256" key="2">
    <source>
        <dbReference type="ARBA" id="ARBA00022692"/>
    </source>
</evidence>
<evidence type="ECO:0000313" key="7">
    <source>
        <dbReference type="Proteomes" id="UP000305751"/>
    </source>
</evidence>
<keyword evidence="3" id="KW-1133">Transmembrane helix</keyword>
<proteinExistence type="predicted"/>
<dbReference type="GO" id="GO:0009306">
    <property type="term" value="P:protein secretion"/>
    <property type="evidence" value="ECO:0007669"/>
    <property type="project" value="InterPro"/>
</dbReference>
<evidence type="ECO:0000313" key="6">
    <source>
        <dbReference type="EMBL" id="TGY06465.1"/>
    </source>
</evidence>
<keyword evidence="2" id="KW-0812">Transmembrane</keyword>
<dbReference type="PANTHER" id="PTHR36985">
    <property type="entry name" value="TRANSLOCATION AND ASSEMBLY MODULE SUBUNIT TAMB"/>
    <property type="match status" value="1"/>
</dbReference>
<protein>
    <submittedName>
        <fullName evidence="6">Translocation/assembly module TamB</fullName>
    </submittedName>
</protein>
<dbReference type="PANTHER" id="PTHR36985:SF1">
    <property type="entry name" value="TRANSLOCATION AND ASSEMBLY MODULE SUBUNIT TAMB"/>
    <property type="match status" value="1"/>
</dbReference>
<dbReference type="GO" id="GO:0005886">
    <property type="term" value="C:plasma membrane"/>
    <property type="evidence" value="ECO:0007669"/>
    <property type="project" value="InterPro"/>
</dbReference>
<comment type="caution">
    <text evidence="6">The sequence shown here is derived from an EMBL/GenBank/DDBJ whole genome shotgun (WGS) entry which is preliminary data.</text>
</comment>
<name>A0A4S2AYH3_9BACE</name>
<evidence type="ECO:0000256" key="4">
    <source>
        <dbReference type="ARBA" id="ARBA00023136"/>
    </source>
</evidence>
<feature type="domain" description="Translocation and assembly module TamB C-terminal" evidence="5">
    <location>
        <begin position="1041"/>
        <end position="1445"/>
    </location>
</feature>
<keyword evidence="7" id="KW-1185">Reference proteome</keyword>
<gene>
    <name evidence="6" type="ORF">E5356_06590</name>
</gene>